<organism evidence="2 3">
    <name type="scientific">Micromonospora echinofusca</name>
    <dbReference type="NCBI Taxonomy" id="47858"/>
    <lineage>
        <taxon>Bacteria</taxon>
        <taxon>Bacillati</taxon>
        <taxon>Actinomycetota</taxon>
        <taxon>Actinomycetes</taxon>
        <taxon>Micromonosporales</taxon>
        <taxon>Micromonosporaceae</taxon>
        <taxon>Micromonospora</taxon>
    </lineage>
</organism>
<evidence type="ECO:0000313" key="3">
    <source>
        <dbReference type="Proteomes" id="UP000823521"/>
    </source>
</evidence>
<accession>A0ABS3VR48</accession>
<feature type="region of interest" description="Disordered" evidence="1">
    <location>
        <begin position="89"/>
        <end position="116"/>
    </location>
</feature>
<dbReference type="EMBL" id="WVUH01000097">
    <property type="protein sequence ID" value="MBO4207012.1"/>
    <property type="molecule type" value="Genomic_DNA"/>
</dbReference>
<evidence type="ECO:0000256" key="1">
    <source>
        <dbReference type="SAM" id="MobiDB-lite"/>
    </source>
</evidence>
<name>A0ABS3VR48_MICEH</name>
<evidence type="ECO:0008006" key="4">
    <source>
        <dbReference type="Google" id="ProtNLM"/>
    </source>
</evidence>
<gene>
    <name evidence="2" type="ORF">GSF22_13490</name>
</gene>
<keyword evidence="3" id="KW-1185">Reference proteome</keyword>
<sequence>MTVGSLLSALAVGALVGALGRLAIPGPRRVPRWLGPTIGVAAALAGTIATRLAGVDIDTGADAGVPGLRELLVQTGAAGAAVGFAVTATGRAPRTHPRYPTAEPSSSRRPQEGPTR</sequence>
<protein>
    <recommendedName>
        <fullName evidence="4">GlsB/YeaQ/YmgE family stress response membrane protein</fullName>
    </recommendedName>
</protein>
<comment type="caution">
    <text evidence="2">The sequence shown here is derived from an EMBL/GenBank/DDBJ whole genome shotgun (WGS) entry which is preliminary data.</text>
</comment>
<reference evidence="2 3" key="1">
    <citation type="submission" date="2019-12" db="EMBL/GenBank/DDBJ databases">
        <title>Whole genome sequencing of endophytic Actinobacterium Micromonospora sp. MPMI6T.</title>
        <authorList>
            <person name="Evv R."/>
            <person name="Podile A.R."/>
        </authorList>
    </citation>
    <scope>NUCLEOTIDE SEQUENCE [LARGE SCALE GENOMIC DNA]</scope>
    <source>
        <strain evidence="2 3">MPMI6</strain>
    </source>
</reference>
<evidence type="ECO:0000313" key="2">
    <source>
        <dbReference type="EMBL" id="MBO4207012.1"/>
    </source>
</evidence>
<dbReference type="Proteomes" id="UP000823521">
    <property type="component" value="Unassembled WGS sequence"/>
</dbReference>
<dbReference type="RefSeq" id="WP_208813911.1">
    <property type="nucleotide sequence ID" value="NZ_WVUH01000097.1"/>
</dbReference>
<proteinExistence type="predicted"/>